<dbReference type="Proteomes" id="UP001382455">
    <property type="component" value="Unassembled WGS sequence"/>
</dbReference>
<keyword evidence="10" id="KW-1185">Reference proteome</keyword>
<dbReference type="Gene3D" id="2.40.160.60">
    <property type="entry name" value="Outer membrane protein transport protein (OMPP1/FadL/TodX)"/>
    <property type="match status" value="1"/>
</dbReference>
<dbReference type="SUPFAM" id="SSF56935">
    <property type="entry name" value="Porins"/>
    <property type="match status" value="1"/>
</dbReference>
<evidence type="ECO:0000313" key="10">
    <source>
        <dbReference type="Proteomes" id="UP001382455"/>
    </source>
</evidence>
<keyword evidence="3" id="KW-1134">Transmembrane beta strand</keyword>
<evidence type="ECO:0000256" key="3">
    <source>
        <dbReference type="ARBA" id="ARBA00022452"/>
    </source>
</evidence>
<comment type="caution">
    <text evidence="9">The sequence shown here is derived from an EMBL/GenBank/DDBJ whole genome shotgun (WGS) entry which is preliminary data.</text>
</comment>
<keyword evidence="7" id="KW-0998">Cell outer membrane</keyword>
<evidence type="ECO:0000256" key="1">
    <source>
        <dbReference type="ARBA" id="ARBA00004571"/>
    </source>
</evidence>
<evidence type="ECO:0000256" key="8">
    <source>
        <dbReference type="SAM" id="SignalP"/>
    </source>
</evidence>
<proteinExistence type="inferred from homology"/>
<evidence type="ECO:0000256" key="2">
    <source>
        <dbReference type="ARBA" id="ARBA00008163"/>
    </source>
</evidence>
<dbReference type="PANTHER" id="PTHR35093">
    <property type="entry name" value="OUTER MEMBRANE PROTEIN NMB0088-RELATED"/>
    <property type="match status" value="1"/>
</dbReference>
<dbReference type="Pfam" id="PF03349">
    <property type="entry name" value="Toluene_X"/>
    <property type="match status" value="1"/>
</dbReference>
<evidence type="ECO:0000256" key="4">
    <source>
        <dbReference type="ARBA" id="ARBA00022692"/>
    </source>
</evidence>
<feature type="signal peptide" evidence="8">
    <location>
        <begin position="1"/>
        <end position="21"/>
    </location>
</feature>
<evidence type="ECO:0000256" key="6">
    <source>
        <dbReference type="ARBA" id="ARBA00023136"/>
    </source>
</evidence>
<organism evidence="9 10">
    <name type="scientific">Pseudoalteromonas spongiae</name>
    <dbReference type="NCBI Taxonomy" id="298657"/>
    <lineage>
        <taxon>Bacteria</taxon>
        <taxon>Pseudomonadati</taxon>
        <taxon>Pseudomonadota</taxon>
        <taxon>Gammaproteobacteria</taxon>
        <taxon>Alteromonadales</taxon>
        <taxon>Pseudoalteromonadaceae</taxon>
        <taxon>Pseudoalteromonas</taxon>
    </lineage>
</organism>
<keyword evidence="4" id="KW-0812">Transmembrane</keyword>
<name>A0ABU8EY14_9GAMM</name>
<protein>
    <submittedName>
        <fullName evidence="9">Outer membrane protein transport protein</fullName>
    </submittedName>
</protein>
<evidence type="ECO:0000256" key="5">
    <source>
        <dbReference type="ARBA" id="ARBA00022729"/>
    </source>
</evidence>
<sequence>MLIRKTLIASSLMMVCANATAGAFQLNEHSASGLGRAFAGDAAIADDASIVARNPAGMSKIKDAQISGVVSYIAPDVSVSGLSASNGSDITSLNDNSIAPSAVIPAGYFVLPIDERLTFGGGAFSNYGLSTELNDDYNAGQLAGETSLTTVNFNLSAAYKVTEKLSMGAGLNLVYADANLVRHFGETAFNLPNELEAANLEGDDISFGWNIGALYELNHDHRFGLSYRSQVELDLEGDYSNQLPTMIGGLQGKVLPGELAITLPDIAEFSGYHALTPALAIHYSVQWTDWSDFQELAAYVEGKEDAVFTKTEDFSDAYRVSLGASYQLTPTVMIRAGIANDATPTNSAHKSISIPDSDRIWYSTGLSYSPNKQHKIDFAVTFIDGESVSFEERDDLGQTWGFESHGDASLAAVQYSYTF</sequence>
<gene>
    <name evidence="9" type="ORF">WAE96_14545</name>
</gene>
<dbReference type="EMBL" id="JBAWKS010000002">
    <property type="protein sequence ID" value="MEI4550887.1"/>
    <property type="molecule type" value="Genomic_DNA"/>
</dbReference>
<dbReference type="RefSeq" id="WP_336435958.1">
    <property type="nucleotide sequence ID" value="NZ_JBAWKS010000002.1"/>
</dbReference>
<dbReference type="InterPro" id="IPR005017">
    <property type="entry name" value="OMPP1/FadL/TodX"/>
</dbReference>
<keyword evidence="5 8" id="KW-0732">Signal</keyword>
<reference evidence="9 10" key="1">
    <citation type="submission" date="2023-12" db="EMBL/GenBank/DDBJ databases">
        <title>Friends and Foes: Symbiotic and Algicidal bacterial influence on Karenia brevis blooms.</title>
        <authorList>
            <person name="Fei C."/>
            <person name="Mohamed A.R."/>
            <person name="Booker A."/>
            <person name="Arshad M."/>
            <person name="Klass S."/>
            <person name="Ahn S."/>
            <person name="Gilbert P.M."/>
            <person name="Heil C.A."/>
            <person name="Martinez J.M."/>
            <person name="Amin S.A."/>
        </authorList>
    </citation>
    <scope>NUCLEOTIDE SEQUENCE [LARGE SCALE GENOMIC DNA]</scope>
    <source>
        <strain evidence="9 10">CE15</strain>
    </source>
</reference>
<comment type="subcellular location">
    <subcellularLocation>
        <location evidence="1">Cell outer membrane</location>
        <topology evidence="1">Multi-pass membrane protein</topology>
    </subcellularLocation>
</comment>
<keyword evidence="6" id="KW-0472">Membrane</keyword>
<accession>A0ABU8EY14</accession>
<feature type="chain" id="PRO_5045687713" evidence="8">
    <location>
        <begin position="22"/>
        <end position="419"/>
    </location>
</feature>
<evidence type="ECO:0000256" key="7">
    <source>
        <dbReference type="ARBA" id="ARBA00023237"/>
    </source>
</evidence>
<dbReference type="PANTHER" id="PTHR35093:SF3">
    <property type="entry name" value="LONG-CHAIN FATTY ACID TRANSPORT PROTEIN"/>
    <property type="match status" value="1"/>
</dbReference>
<comment type="similarity">
    <text evidence="2">Belongs to the OmpP1/FadL family.</text>
</comment>
<evidence type="ECO:0000313" key="9">
    <source>
        <dbReference type="EMBL" id="MEI4550887.1"/>
    </source>
</evidence>